<gene>
    <name evidence="2" type="ORF">FC774_07705</name>
    <name evidence="3" type="ORF">FDB51_04270</name>
</gene>
<dbReference type="NCBIfam" id="TIGR03915">
    <property type="entry name" value="SAM_7_link_chp"/>
    <property type="match status" value="1"/>
</dbReference>
<dbReference type="Proteomes" id="UP000473681">
    <property type="component" value="Unassembled WGS sequence"/>
</dbReference>
<dbReference type="Proteomes" id="UP000476820">
    <property type="component" value="Unassembled WGS sequence"/>
</dbReference>
<dbReference type="RefSeq" id="WP_053342602.1">
    <property type="nucleotide sequence ID" value="NZ_JACBEK010000005.1"/>
</dbReference>
<dbReference type="EMBL" id="SWVK01000004">
    <property type="protein sequence ID" value="NFN34356.1"/>
    <property type="molecule type" value="Genomic_DNA"/>
</dbReference>
<evidence type="ECO:0000313" key="5">
    <source>
        <dbReference type="Proteomes" id="UP000476820"/>
    </source>
</evidence>
<evidence type="ECO:0000313" key="2">
    <source>
        <dbReference type="EMBL" id="NFF87755.1"/>
    </source>
</evidence>
<proteinExistence type="predicted"/>
<evidence type="ECO:0000313" key="3">
    <source>
        <dbReference type="EMBL" id="NFN34356.1"/>
    </source>
</evidence>
<dbReference type="InterPro" id="IPR025404">
    <property type="entry name" value="DUF4130"/>
</dbReference>
<dbReference type="EMBL" id="SWOV01000016">
    <property type="protein sequence ID" value="NFF87755.1"/>
    <property type="molecule type" value="Genomic_DNA"/>
</dbReference>
<organism evidence="2 5">
    <name type="scientific">Clostridium botulinum</name>
    <dbReference type="NCBI Taxonomy" id="1491"/>
    <lineage>
        <taxon>Bacteria</taxon>
        <taxon>Bacillati</taxon>
        <taxon>Bacillota</taxon>
        <taxon>Clostridia</taxon>
        <taxon>Eubacteriales</taxon>
        <taxon>Clostridiaceae</taxon>
        <taxon>Clostridium</taxon>
    </lineage>
</organism>
<reference evidence="4 5" key="1">
    <citation type="submission" date="2019-04" db="EMBL/GenBank/DDBJ databases">
        <title>Genome sequencing of Clostridium botulinum Groups I-IV and Clostridium butyricum.</title>
        <authorList>
            <person name="Brunt J."/>
            <person name="Van Vliet A.H.M."/>
            <person name="Stringer S.C."/>
            <person name="Carter A.T."/>
            <person name="Peck M.W."/>
        </authorList>
    </citation>
    <scope>NUCLEOTIDE SEQUENCE [LARGE SCALE GENOMIC DNA]</scope>
    <source>
        <strain evidence="2 5">1605</strain>
        <strain evidence="3 4">CB-K-33E</strain>
    </source>
</reference>
<evidence type="ECO:0000259" key="1">
    <source>
        <dbReference type="Pfam" id="PF13566"/>
    </source>
</evidence>
<sequence>MKILIYDDTFFGLLNALYKSFNYDQTNLFICSKQNNIPLLGSDIININTNSHIAEKVQNTIIYKIDKLALKKIYIVYLSNYENKEMLLLKYLKIAFKLNKDVHSFLNIDEVRLIDTINKKVTYESHRFKGFVRFNLVNNKFFYSSIEPDNDILELIADHFKKRFKNEYFIIHDLNREKAIIYNKIDYEIIPLDLRDYEKLKTHSDNYGKLWSTYFKSTAIVERKNLKLQSRMMPKRYWKHIIEVND</sequence>
<feature type="domain" description="DUF4130" evidence="1">
    <location>
        <begin position="83"/>
        <end position="243"/>
    </location>
</feature>
<dbReference type="InterPro" id="IPR023875">
    <property type="entry name" value="DNA_repair_put"/>
</dbReference>
<protein>
    <submittedName>
        <fullName evidence="2">DNA metabolism protein</fullName>
    </submittedName>
</protein>
<accession>A0A0L9Y6A3</accession>
<dbReference type="OrthoDB" id="5290748at2"/>
<comment type="caution">
    <text evidence="2">The sequence shown here is derived from an EMBL/GenBank/DDBJ whole genome shotgun (WGS) entry which is preliminary data.</text>
</comment>
<evidence type="ECO:0000313" key="4">
    <source>
        <dbReference type="Proteomes" id="UP000473681"/>
    </source>
</evidence>
<dbReference type="AlphaFoldDB" id="A0A0L9Y6A3"/>
<dbReference type="Pfam" id="PF13566">
    <property type="entry name" value="DUF4130"/>
    <property type="match status" value="1"/>
</dbReference>
<name>A0A0L9Y6A3_CLOBO</name>